<keyword evidence="5 10" id="KW-0479">Metal-binding</keyword>
<evidence type="ECO:0000256" key="2">
    <source>
        <dbReference type="ARBA" id="ARBA00005938"/>
    </source>
</evidence>
<comment type="subcellular location">
    <subcellularLocation>
        <location evidence="1 10">Periplasm</location>
    </subcellularLocation>
</comment>
<gene>
    <name evidence="10 13" type="primary">merP</name>
    <name evidence="13" type="ORF">I5803_06700</name>
</gene>
<evidence type="ECO:0000256" key="4">
    <source>
        <dbReference type="ARBA" id="ARBA00022466"/>
    </source>
</evidence>
<evidence type="ECO:0000256" key="8">
    <source>
        <dbReference type="ARBA" id="ARBA00022914"/>
    </source>
</evidence>
<dbReference type="RefSeq" id="WP_196985601.1">
    <property type="nucleotide sequence ID" value="NZ_JADWYS010000001.1"/>
</dbReference>
<evidence type="ECO:0000256" key="7">
    <source>
        <dbReference type="ARBA" id="ARBA00022764"/>
    </source>
</evidence>
<dbReference type="GO" id="GO:0015097">
    <property type="term" value="F:mercury ion transmembrane transporter activity"/>
    <property type="evidence" value="ECO:0007669"/>
    <property type="project" value="UniProtKB-UniRule"/>
</dbReference>
<keyword evidence="14" id="KW-1185">Reference proteome</keyword>
<dbReference type="Gene3D" id="3.30.70.100">
    <property type="match status" value="1"/>
</dbReference>
<dbReference type="InterPro" id="IPR001802">
    <property type="entry name" value="MerP/CopZ"/>
</dbReference>
<dbReference type="InterPro" id="IPR017969">
    <property type="entry name" value="Heavy-metal-associated_CS"/>
</dbReference>
<dbReference type="InterPro" id="IPR011795">
    <property type="entry name" value="MerP"/>
</dbReference>
<dbReference type="InterPro" id="IPR036163">
    <property type="entry name" value="HMA_dom_sf"/>
</dbReference>
<sequence>MNPIRLAAAALLLTAAALAQAAPRKVTLTVPTMDCDTCPITIRVALMKVPGVQKAVVSYERRTAIVTFDDAKTTLAALTRATDEAGYPSFEAEAATKSR</sequence>
<protein>
    <recommendedName>
        <fullName evidence="10">Periplasmic mercury ion-binding protein</fullName>
    </recommendedName>
</protein>
<feature type="signal peptide" evidence="11">
    <location>
        <begin position="1"/>
        <end position="21"/>
    </location>
</feature>
<evidence type="ECO:0000313" key="13">
    <source>
        <dbReference type="EMBL" id="MBG9387700.1"/>
    </source>
</evidence>
<dbReference type="EMBL" id="JADWYS010000001">
    <property type="protein sequence ID" value="MBG9387700.1"/>
    <property type="molecule type" value="Genomic_DNA"/>
</dbReference>
<reference evidence="13" key="1">
    <citation type="submission" date="2020-11" db="EMBL/GenBank/DDBJ databases">
        <title>Bacterial whole genome sequence for Caenimonas sp. DR4.4.</title>
        <authorList>
            <person name="Le V."/>
            <person name="Ko S.-R."/>
            <person name="Ahn C.-Y."/>
            <person name="Oh H.-M."/>
        </authorList>
    </citation>
    <scope>NUCLEOTIDE SEQUENCE</scope>
    <source>
        <strain evidence="13">DR4.4</strain>
    </source>
</reference>
<accession>A0A931H352</accession>
<dbReference type="PROSITE" id="PS50846">
    <property type="entry name" value="HMA_2"/>
    <property type="match status" value="1"/>
</dbReference>
<evidence type="ECO:0000256" key="3">
    <source>
        <dbReference type="ARBA" id="ARBA00011245"/>
    </source>
</evidence>
<comment type="function">
    <text evidence="9 10">Involved in mercury resistance. Acts as a mercury scavenger that specifically binds to a mercuric ion in the periplasm and probably passes it to the cytoplasmic mercuric reductase MerA via the mercuric transport protein MerT.</text>
</comment>
<evidence type="ECO:0000256" key="11">
    <source>
        <dbReference type="SAM" id="SignalP"/>
    </source>
</evidence>
<evidence type="ECO:0000256" key="5">
    <source>
        <dbReference type="ARBA" id="ARBA00022723"/>
    </source>
</evidence>
<keyword evidence="8 10" id="KW-0476">Mercury</keyword>
<dbReference type="AlphaFoldDB" id="A0A931H352"/>
<comment type="caution">
    <text evidence="13">The sequence shown here is derived from an EMBL/GenBank/DDBJ whole genome shotgun (WGS) entry which is preliminary data.</text>
</comment>
<evidence type="ECO:0000256" key="9">
    <source>
        <dbReference type="ARBA" id="ARBA00045344"/>
    </source>
</evidence>
<evidence type="ECO:0000256" key="1">
    <source>
        <dbReference type="ARBA" id="ARBA00004418"/>
    </source>
</evidence>
<dbReference type="GO" id="GO:0045340">
    <property type="term" value="F:mercury ion binding"/>
    <property type="evidence" value="ECO:0007669"/>
    <property type="project" value="UniProtKB-UniRule"/>
</dbReference>
<keyword evidence="4 10" id="KW-0475">Mercuric resistance</keyword>
<evidence type="ECO:0000256" key="6">
    <source>
        <dbReference type="ARBA" id="ARBA00022729"/>
    </source>
</evidence>
<keyword evidence="6 11" id="KW-0732">Signal</keyword>
<evidence type="ECO:0000259" key="12">
    <source>
        <dbReference type="PROSITE" id="PS50846"/>
    </source>
</evidence>
<dbReference type="Proteomes" id="UP000651050">
    <property type="component" value="Unassembled WGS sequence"/>
</dbReference>
<dbReference type="NCBIfam" id="TIGR02052">
    <property type="entry name" value="MerP"/>
    <property type="match status" value="1"/>
</dbReference>
<name>A0A931H352_9BURK</name>
<dbReference type="SUPFAM" id="SSF55008">
    <property type="entry name" value="HMA, heavy metal-associated domain"/>
    <property type="match status" value="1"/>
</dbReference>
<organism evidence="13 14">
    <name type="scientific">Caenimonas aquaedulcis</name>
    <dbReference type="NCBI Taxonomy" id="2793270"/>
    <lineage>
        <taxon>Bacteria</taxon>
        <taxon>Pseudomonadati</taxon>
        <taxon>Pseudomonadota</taxon>
        <taxon>Betaproteobacteria</taxon>
        <taxon>Burkholderiales</taxon>
        <taxon>Comamonadaceae</taxon>
        <taxon>Caenimonas</taxon>
    </lineage>
</organism>
<proteinExistence type="inferred from homology"/>
<dbReference type="PRINTS" id="PR00946">
    <property type="entry name" value="HGSCAVENGER"/>
</dbReference>
<dbReference type="InterPro" id="IPR006121">
    <property type="entry name" value="HMA_dom"/>
</dbReference>
<comment type="subunit">
    <text evidence="3">Monomer.</text>
</comment>
<feature type="chain" id="PRO_5036837465" description="Periplasmic mercury ion-binding protein" evidence="11">
    <location>
        <begin position="22"/>
        <end position="99"/>
    </location>
</feature>
<dbReference type="CDD" id="cd00371">
    <property type="entry name" value="HMA"/>
    <property type="match status" value="1"/>
</dbReference>
<evidence type="ECO:0000256" key="10">
    <source>
        <dbReference type="RuleBase" id="RU361212"/>
    </source>
</evidence>
<keyword evidence="7 10" id="KW-0574">Periplasm</keyword>
<dbReference type="Pfam" id="PF00403">
    <property type="entry name" value="HMA"/>
    <property type="match status" value="1"/>
</dbReference>
<dbReference type="PROSITE" id="PS01047">
    <property type="entry name" value="HMA_1"/>
    <property type="match status" value="1"/>
</dbReference>
<comment type="similarity">
    <text evidence="2">Belongs to the MerP family.</text>
</comment>
<feature type="domain" description="HMA" evidence="12">
    <location>
        <begin position="24"/>
        <end position="90"/>
    </location>
</feature>
<evidence type="ECO:0000313" key="14">
    <source>
        <dbReference type="Proteomes" id="UP000651050"/>
    </source>
</evidence>
<dbReference type="GO" id="GO:0042597">
    <property type="term" value="C:periplasmic space"/>
    <property type="evidence" value="ECO:0007669"/>
    <property type="project" value="UniProtKB-SubCell"/>
</dbReference>